<dbReference type="EMBL" id="NBCO01000017">
    <property type="protein sequence ID" value="ORC88274.1"/>
    <property type="molecule type" value="Genomic_DNA"/>
</dbReference>
<dbReference type="GeneID" id="39986005"/>
<feature type="region of interest" description="Disordered" evidence="1">
    <location>
        <begin position="28"/>
        <end position="86"/>
    </location>
</feature>
<dbReference type="OrthoDB" id="267566at2759"/>
<keyword evidence="3" id="KW-1185">Reference proteome</keyword>
<dbReference type="AlphaFoldDB" id="A0A1X0NU88"/>
<name>A0A1X0NU88_9TRYP</name>
<evidence type="ECO:0000313" key="2">
    <source>
        <dbReference type="EMBL" id="ORC88274.1"/>
    </source>
</evidence>
<evidence type="ECO:0000256" key="1">
    <source>
        <dbReference type="SAM" id="MobiDB-lite"/>
    </source>
</evidence>
<dbReference type="VEuPathDB" id="TriTrypDB:TM35_000171460"/>
<dbReference type="RefSeq" id="XP_028882340.1">
    <property type="nucleotide sequence ID" value="XM_029026225.1"/>
</dbReference>
<organism evidence="2 3">
    <name type="scientific">Trypanosoma theileri</name>
    <dbReference type="NCBI Taxonomy" id="67003"/>
    <lineage>
        <taxon>Eukaryota</taxon>
        <taxon>Discoba</taxon>
        <taxon>Euglenozoa</taxon>
        <taxon>Kinetoplastea</taxon>
        <taxon>Metakinetoplastina</taxon>
        <taxon>Trypanosomatida</taxon>
        <taxon>Trypanosomatidae</taxon>
        <taxon>Trypanosoma</taxon>
    </lineage>
</organism>
<dbReference type="Proteomes" id="UP000192257">
    <property type="component" value="Unassembled WGS sequence"/>
</dbReference>
<comment type="caution">
    <text evidence="2">The sequence shown here is derived from an EMBL/GenBank/DDBJ whole genome shotgun (WGS) entry which is preliminary data.</text>
</comment>
<sequence>MAKKHRVKRQKYVEHLLQLEKEREAYLEKRMRPKRSREERVGEERFGEVEENLMSGDKKRGRKEMANEEEVNPSLPTTGKGGDTNMSVKVEENESTATADISVAGAKTGKRVKRRY</sequence>
<accession>A0A1X0NU88</accession>
<evidence type="ECO:0000313" key="3">
    <source>
        <dbReference type="Proteomes" id="UP000192257"/>
    </source>
</evidence>
<reference evidence="2 3" key="1">
    <citation type="submission" date="2017-03" db="EMBL/GenBank/DDBJ databases">
        <title>An alternative strategy for trypanosome survival in the mammalian bloodstream revealed through genome and transcriptome analysis of the ubiquitous bovine parasite Trypanosoma (Megatrypanum) theileri.</title>
        <authorList>
            <person name="Kelly S."/>
            <person name="Ivens A."/>
            <person name="Mott A."/>
            <person name="O'Neill E."/>
            <person name="Emms D."/>
            <person name="Macleod O."/>
            <person name="Voorheis P."/>
            <person name="Matthews J."/>
            <person name="Matthews K."/>
            <person name="Carrington M."/>
        </authorList>
    </citation>
    <scope>NUCLEOTIDE SEQUENCE [LARGE SCALE GENOMIC DNA]</scope>
    <source>
        <strain evidence="2">Edinburgh</strain>
    </source>
</reference>
<protein>
    <submittedName>
        <fullName evidence="2">Uncharacterized protein</fullName>
    </submittedName>
</protein>
<proteinExistence type="predicted"/>
<feature type="compositionally biased region" description="Basic and acidic residues" evidence="1">
    <location>
        <begin position="28"/>
        <end position="48"/>
    </location>
</feature>
<gene>
    <name evidence="2" type="ORF">TM35_000171460</name>
</gene>